<dbReference type="EMBL" id="FJUW01000002">
    <property type="protein sequence ID" value="CZS89032.1"/>
    <property type="molecule type" value="Genomic_DNA"/>
</dbReference>
<dbReference type="AlphaFoldDB" id="A0A1E1JTL1"/>
<accession>A0A1E1JTL1</accession>
<organism evidence="1 2">
    <name type="scientific">Rhynchosporium graminicola</name>
    <dbReference type="NCBI Taxonomy" id="2792576"/>
    <lineage>
        <taxon>Eukaryota</taxon>
        <taxon>Fungi</taxon>
        <taxon>Dikarya</taxon>
        <taxon>Ascomycota</taxon>
        <taxon>Pezizomycotina</taxon>
        <taxon>Leotiomycetes</taxon>
        <taxon>Helotiales</taxon>
        <taxon>Ploettnerulaceae</taxon>
        <taxon>Rhynchosporium</taxon>
    </lineage>
</organism>
<gene>
    <name evidence="1" type="ORF">RCO7_14142</name>
</gene>
<dbReference type="InParanoid" id="A0A1E1JTL1"/>
<evidence type="ECO:0000313" key="2">
    <source>
        <dbReference type="Proteomes" id="UP000178129"/>
    </source>
</evidence>
<comment type="caution">
    <text evidence="1">The sequence shown here is derived from an EMBL/GenBank/DDBJ whole genome shotgun (WGS) entry which is preliminary data.</text>
</comment>
<reference evidence="2" key="1">
    <citation type="submission" date="2016-03" db="EMBL/GenBank/DDBJ databases">
        <authorList>
            <person name="Ploux O."/>
        </authorList>
    </citation>
    <scope>NUCLEOTIDE SEQUENCE [LARGE SCALE GENOMIC DNA]</scope>
    <source>
        <strain evidence="2">UK7</strain>
    </source>
</reference>
<protein>
    <submittedName>
        <fullName evidence="1">Uncharacterized protein</fullName>
    </submittedName>
</protein>
<name>A0A1E1JTL1_9HELO</name>
<sequence length="46" mass="5184">MARKSMTAYRLRPSEEIGSFKQVKTTTAFICSMNEKGITADERDIA</sequence>
<proteinExistence type="predicted"/>
<dbReference type="Proteomes" id="UP000178129">
    <property type="component" value="Unassembled WGS sequence"/>
</dbReference>
<keyword evidence="2" id="KW-1185">Reference proteome</keyword>
<evidence type="ECO:0000313" key="1">
    <source>
        <dbReference type="EMBL" id="CZS89032.1"/>
    </source>
</evidence>